<feature type="region of interest" description="Disordered" evidence="1">
    <location>
        <begin position="54"/>
        <end position="127"/>
    </location>
</feature>
<feature type="region of interest" description="Disordered" evidence="1">
    <location>
        <begin position="1"/>
        <end position="27"/>
    </location>
</feature>
<evidence type="ECO:0000313" key="3">
    <source>
        <dbReference type="Proteomes" id="UP000314294"/>
    </source>
</evidence>
<evidence type="ECO:0000256" key="1">
    <source>
        <dbReference type="SAM" id="MobiDB-lite"/>
    </source>
</evidence>
<gene>
    <name evidence="2" type="ORF">EYF80_057205</name>
</gene>
<sequence>MTQHVIDNNLPERKAMKAVGTGHRCEKTAQKVSPLPRVDFLSYEGGRLQTGGKEKWRHLKSERPEGLAGEVKREEVDCDREPRAEGETSRETLETLETLETPTGQKTPSNKLLPWTLSSRSSVTQRG</sequence>
<organism evidence="2 3">
    <name type="scientific">Liparis tanakae</name>
    <name type="common">Tanaka's snailfish</name>
    <dbReference type="NCBI Taxonomy" id="230148"/>
    <lineage>
        <taxon>Eukaryota</taxon>
        <taxon>Metazoa</taxon>
        <taxon>Chordata</taxon>
        <taxon>Craniata</taxon>
        <taxon>Vertebrata</taxon>
        <taxon>Euteleostomi</taxon>
        <taxon>Actinopterygii</taxon>
        <taxon>Neopterygii</taxon>
        <taxon>Teleostei</taxon>
        <taxon>Neoteleostei</taxon>
        <taxon>Acanthomorphata</taxon>
        <taxon>Eupercaria</taxon>
        <taxon>Perciformes</taxon>
        <taxon>Cottioidei</taxon>
        <taxon>Cottales</taxon>
        <taxon>Liparidae</taxon>
        <taxon>Liparis</taxon>
    </lineage>
</organism>
<evidence type="ECO:0000313" key="2">
    <source>
        <dbReference type="EMBL" id="TNN32630.1"/>
    </source>
</evidence>
<dbReference type="AlphaFoldDB" id="A0A4Z2EVF5"/>
<comment type="caution">
    <text evidence="2">The sequence shown here is derived from an EMBL/GenBank/DDBJ whole genome shotgun (WGS) entry which is preliminary data.</text>
</comment>
<proteinExistence type="predicted"/>
<reference evidence="2 3" key="1">
    <citation type="submission" date="2019-03" db="EMBL/GenBank/DDBJ databases">
        <title>First draft genome of Liparis tanakae, snailfish: a comprehensive survey of snailfish specific genes.</title>
        <authorList>
            <person name="Kim W."/>
            <person name="Song I."/>
            <person name="Jeong J.-H."/>
            <person name="Kim D."/>
            <person name="Kim S."/>
            <person name="Ryu S."/>
            <person name="Song J.Y."/>
            <person name="Lee S.K."/>
        </authorList>
    </citation>
    <scope>NUCLEOTIDE SEQUENCE [LARGE SCALE GENOMIC DNA]</scope>
    <source>
        <tissue evidence="2">Muscle</tissue>
    </source>
</reference>
<keyword evidence="3" id="KW-1185">Reference proteome</keyword>
<accession>A0A4Z2EVF5</accession>
<name>A0A4Z2EVF5_9TELE</name>
<dbReference type="EMBL" id="SRLO01002578">
    <property type="protein sequence ID" value="TNN32630.1"/>
    <property type="molecule type" value="Genomic_DNA"/>
</dbReference>
<feature type="compositionally biased region" description="Basic and acidic residues" evidence="1">
    <location>
        <begin position="59"/>
        <end position="93"/>
    </location>
</feature>
<feature type="compositionally biased region" description="Polar residues" evidence="1">
    <location>
        <begin position="104"/>
        <end position="127"/>
    </location>
</feature>
<protein>
    <submittedName>
        <fullName evidence="2">Uncharacterized protein</fullName>
    </submittedName>
</protein>
<dbReference type="Proteomes" id="UP000314294">
    <property type="component" value="Unassembled WGS sequence"/>
</dbReference>